<dbReference type="InterPro" id="IPR042184">
    <property type="entry name" value="YqeY/Aim41_N"/>
</dbReference>
<dbReference type="Gene3D" id="1.10.10.410">
    <property type="match status" value="1"/>
</dbReference>
<dbReference type="PANTHER" id="PTHR28055:SF1">
    <property type="entry name" value="ALTERED INHERITANCE OF MITOCHONDRIA PROTEIN 41, MITOCHONDRIAL"/>
    <property type="match status" value="1"/>
</dbReference>
<dbReference type="Gene3D" id="1.10.1510.10">
    <property type="entry name" value="Uncharacterised protein YqeY/AIM41 PF09424, N-terminal domain"/>
    <property type="match status" value="1"/>
</dbReference>
<reference evidence="2 3" key="1">
    <citation type="submission" date="2022-04" db="EMBL/GenBank/DDBJ databases">
        <title>Genome diversity in the genus Frankia.</title>
        <authorList>
            <person name="Carlos-Shanley C."/>
            <person name="Hahn D."/>
        </authorList>
    </citation>
    <scope>NUCLEOTIDE SEQUENCE [LARGE SCALE GENOMIC DNA]</scope>
    <source>
        <strain evidence="2 3">Ag45/Mut15</strain>
    </source>
</reference>
<dbReference type="InterPro" id="IPR023168">
    <property type="entry name" value="GatB_Yqey_C_2"/>
</dbReference>
<protein>
    <submittedName>
        <fullName evidence="2">GatB/YqeY domain-containing protein</fullName>
    </submittedName>
</protein>
<dbReference type="InterPro" id="IPR019004">
    <property type="entry name" value="YqeY/Aim41"/>
</dbReference>
<keyword evidence="3" id="KW-1185">Reference proteome</keyword>
<dbReference type="RefSeq" id="WP_248822994.1">
    <property type="nucleotide sequence ID" value="NZ_JALKFT010000001.1"/>
</dbReference>
<feature type="region of interest" description="Disordered" evidence="1">
    <location>
        <begin position="1"/>
        <end position="21"/>
    </location>
</feature>
<comment type="caution">
    <text evidence="2">The sequence shown here is derived from an EMBL/GenBank/DDBJ whole genome shotgun (WGS) entry which is preliminary data.</text>
</comment>
<evidence type="ECO:0000256" key="1">
    <source>
        <dbReference type="SAM" id="MobiDB-lite"/>
    </source>
</evidence>
<sequence length="164" mass="17399">MSTPPEPGQRTEPGSLQQRLRGDLTSAMKSRDELRTATLRLTLTAVKEVEVAGDTARALDDAEVLRVLAREVKKRREAAEAFAAAGRSEAAERERAEGEVLAAYLPQELGDDELTAIIDRVLGELGLSGPRAIGPAMKAVQTAVDGRATGGRVAALVKARLANT</sequence>
<dbReference type="PANTHER" id="PTHR28055">
    <property type="entry name" value="ALTERED INHERITANCE OF MITOCHONDRIA PROTEIN 41, MITOCHONDRIAL"/>
    <property type="match status" value="1"/>
</dbReference>
<proteinExistence type="predicted"/>
<dbReference type="Proteomes" id="UP001201873">
    <property type="component" value="Unassembled WGS sequence"/>
</dbReference>
<gene>
    <name evidence="2" type="ORF">MXD59_00645</name>
</gene>
<dbReference type="SUPFAM" id="SSF89095">
    <property type="entry name" value="GatB/YqeY motif"/>
    <property type="match status" value="1"/>
</dbReference>
<dbReference type="InterPro" id="IPR003789">
    <property type="entry name" value="Asn/Gln_tRNA_amidoTrase-B-like"/>
</dbReference>
<dbReference type="EMBL" id="JALKFT010000001">
    <property type="protein sequence ID" value="MCK9874304.1"/>
    <property type="molecule type" value="Genomic_DNA"/>
</dbReference>
<dbReference type="Pfam" id="PF09424">
    <property type="entry name" value="YqeY"/>
    <property type="match status" value="1"/>
</dbReference>
<accession>A0ABT0JS10</accession>
<evidence type="ECO:0000313" key="3">
    <source>
        <dbReference type="Proteomes" id="UP001201873"/>
    </source>
</evidence>
<name>A0ABT0JS10_9ACTN</name>
<organism evidence="2 3">
    <name type="scientific">Frankia umida</name>
    <dbReference type="NCBI Taxonomy" id="573489"/>
    <lineage>
        <taxon>Bacteria</taxon>
        <taxon>Bacillati</taxon>
        <taxon>Actinomycetota</taxon>
        <taxon>Actinomycetes</taxon>
        <taxon>Frankiales</taxon>
        <taxon>Frankiaceae</taxon>
        <taxon>Frankia</taxon>
    </lineage>
</organism>
<evidence type="ECO:0000313" key="2">
    <source>
        <dbReference type="EMBL" id="MCK9874304.1"/>
    </source>
</evidence>